<feature type="compositionally biased region" description="Basic and acidic residues" evidence="9">
    <location>
        <begin position="51"/>
        <end position="61"/>
    </location>
</feature>
<evidence type="ECO:0000256" key="5">
    <source>
        <dbReference type="ARBA" id="ARBA00022741"/>
    </source>
</evidence>
<dbReference type="GO" id="GO:0051731">
    <property type="term" value="F:polynucleotide 5'-hydroxyl-kinase activity"/>
    <property type="evidence" value="ECO:0007669"/>
    <property type="project" value="InterPro"/>
</dbReference>
<organism evidence="12 13">
    <name type="scientific">Galendromus occidentalis</name>
    <name type="common">western predatory mite</name>
    <dbReference type="NCBI Taxonomy" id="34638"/>
    <lineage>
        <taxon>Eukaryota</taxon>
        <taxon>Metazoa</taxon>
        <taxon>Ecdysozoa</taxon>
        <taxon>Arthropoda</taxon>
        <taxon>Chelicerata</taxon>
        <taxon>Arachnida</taxon>
        <taxon>Acari</taxon>
        <taxon>Parasitiformes</taxon>
        <taxon>Mesostigmata</taxon>
        <taxon>Gamasina</taxon>
        <taxon>Phytoseioidea</taxon>
        <taxon>Phytoseiidae</taxon>
        <taxon>Typhlodrominae</taxon>
        <taxon>Galendromus</taxon>
    </lineage>
</organism>
<dbReference type="KEGG" id="goe:100897542"/>
<dbReference type="Pfam" id="PF25467">
    <property type="entry name" value="NOL9_C"/>
    <property type="match status" value="1"/>
</dbReference>
<dbReference type="Proteomes" id="UP000694867">
    <property type="component" value="Unplaced"/>
</dbReference>
<evidence type="ECO:0000313" key="12">
    <source>
        <dbReference type="Proteomes" id="UP000694867"/>
    </source>
</evidence>
<dbReference type="GeneID" id="100897542"/>
<reference evidence="13" key="1">
    <citation type="submission" date="2025-08" db="UniProtKB">
        <authorList>
            <consortium name="RefSeq"/>
        </authorList>
    </citation>
    <scope>IDENTIFICATION</scope>
</reference>
<feature type="region of interest" description="Disordered" evidence="9">
    <location>
        <begin position="78"/>
        <end position="115"/>
    </location>
</feature>
<feature type="domain" description="NOL9 C-terminal" evidence="11">
    <location>
        <begin position="528"/>
        <end position="637"/>
    </location>
</feature>
<dbReference type="SUPFAM" id="SSF52540">
    <property type="entry name" value="P-loop containing nucleoside triphosphate hydrolases"/>
    <property type="match status" value="1"/>
</dbReference>
<dbReference type="AlphaFoldDB" id="A0AAJ6VYE7"/>
<protein>
    <submittedName>
        <fullName evidence="13">Polynucleotide 5'-hydroxyl-kinase grc3</fullName>
    </submittedName>
</protein>
<dbReference type="Gene3D" id="3.40.50.300">
    <property type="entry name" value="P-loop containing nucleotide triphosphate hydrolases"/>
    <property type="match status" value="1"/>
</dbReference>
<evidence type="ECO:0000256" key="1">
    <source>
        <dbReference type="ARBA" id="ARBA00004604"/>
    </source>
</evidence>
<name>A0AAJ6VYE7_9ACAR</name>
<evidence type="ECO:0000313" key="13">
    <source>
        <dbReference type="RefSeq" id="XP_003743852.1"/>
    </source>
</evidence>
<dbReference type="InterPro" id="IPR057570">
    <property type="entry name" value="NOL9_C"/>
</dbReference>
<sequence>MGKVAKPYRFITTSLGEMTTSLKSNMKRKVGDKRGFSVSLSSRRQNRSKRSRDTRGKERSISSEPCDLLAQRIKSLCDSEKESPSDITGVLSNEDDDAEDLNETDRSSSDGTFRSCSSFTSSSISKSNTPQGESLVSCVPSKQAGLKMFQHHGIMYIVMNEFACAAFGGSGYMLILQGAVGLYGVKVSASENLVLPLESVPGSCIVLTNRGQKSQTGNLTENLERIGASRSLNKAKDLLTRYPTKTIVAIQGRPDNFTNLKPNFSSADDSTPENSWESLGFYVFPLQSNGVPSNRRFDDVVASVSKVAAREPVRIVLGGSRNSGKSSLIRALCNRFLLERIRNDSSDSERTTCAILVLDLDPGQTEFTPPGCVSLVEVTETLMGPPSSHQVRPEKSFLVGGGSTPGAHPDMYVRSVELLMQHLHDSNCANYILLVNTMGWLNGIGELLFGSILNVVEPTRLLSLDADFKVPTTAWPCKEVICSPAVTQLSPLQSLFARDPYTKAVTAAMHREASIIGYFKGSAIMEKTPNAIPWSKVALHEISGVAPNQEILYLMNGNMVALCRVPDRLLLKSKSKPLFPKFFQNDRKGQGEAFECLGFGIVRAVDPVNKWIYIATPESSEIFESVNALIYNSISLPSFFYVNQRSEVAPYVQGDRSRLELNRALATTVSS</sequence>
<feature type="compositionally biased region" description="Acidic residues" evidence="9">
    <location>
        <begin position="93"/>
        <end position="102"/>
    </location>
</feature>
<dbReference type="GO" id="GO:0000448">
    <property type="term" value="P:cleavage in ITS2 between 5.8S rRNA and LSU-rRNA of tricistronic rRNA transcript (SSU-rRNA, 5.8S rRNA, LSU-rRNA)"/>
    <property type="evidence" value="ECO:0007669"/>
    <property type="project" value="TreeGrafter"/>
</dbReference>
<keyword evidence="12" id="KW-1185">Reference proteome</keyword>
<dbReference type="InterPro" id="IPR027417">
    <property type="entry name" value="P-loop_NTPase"/>
</dbReference>
<dbReference type="PANTHER" id="PTHR12755">
    <property type="entry name" value="CLEAVAGE/POLYADENYLATION FACTOR IA SUBUNIT CLP1P"/>
    <property type="match status" value="1"/>
</dbReference>
<keyword evidence="4" id="KW-0808">Transferase</keyword>
<keyword evidence="3" id="KW-0698">rRNA processing</keyword>
<evidence type="ECO:0000256" key="9">
    <source>
        <dbReference type="SAM" id="MobiDB-lite"/>
    </source>
</evidence>
<keyword evidence="5" id="KW-0547">Nucleotide-binding</keyword>
<gene>
    <name evidence="13" type="primary">LOC100897542</name>
</gene>
<keyword evidence="8" id="KW-0539">Nucleus</keyword>
<dbReference type="RefSeq" id="XP_003743852.1">
    <property type="nucleotide sequence ID" value="XM_003743804.2"/>
</dbReference>
<evidence type="ECO:0000256" key="8">
    <source>
        <dbReference type="ARBA" id="ARBA00023242"/>
    </source>
</evidence>
<keyword evidence="7" id="KW-0067">ATP-binding</keyword>
<feature type="region of interest" description="Disordered" evidence="9">
    <location>
        <begin position="23"/>
        <end position="64"/>
    </location>
</feature>
<dbReference type="GO" id="GO:0005730">
    <property type="term" value="C:nucleolus"/>
    <property type="evidence" value="ECO:0007669"/>
    <property type="project" value="UniProtKB-SubCell"/>
</dbReference>
<evidence type="ECO:0000256" key="2">
    <source>
        <dbReference type="ARBA" id="ARBA00011003"/>
    </source>
</evidence>
<dbReference type="PANTHER" id="PTHR12755:SF3">
    <property type="entry name" value="POLYNUCLEOTIDE 5'-HYDROXYL-KINASE NOL9"/>
    <property type="match status" value="1"/>
</dbReference>
<dbReference type="Pfam" id="PF16575">
    <property type="entry name" value="CLP1_P"/>
    <property type="match status" value="1"/>
</dbReference>
<evidence type="ECO:0000256" key="3">
    <source>
        <dbReference type="ARBA" id="ARBA00022552"/>
    </source>
</evidence>
<evidence type="ECO:0000259" key="11">
    <source>
        <dbReference type="Pfam" id="PF25467"/>
    </source>
</evidence>
<dbReference type="InterPro" id="IPR032319">
    <property type="entry name" value="CLP1_P"/>
</dbReference>
<dbReference type="GO" id="GO:0005524">
    <property type="term" value="F:ATP binding"/>
    <property type="evidence" value="ECO:0007669"/>
    <property type="project" value="UniProtKB-KW"/>
</dbReference>
<evidence type="ECO:0000256" key="4">
    <source>
        <dbReference type="ARBA" id="ARBA00022679"/>
    </source>
</evidence>
<proteinExistence type="inferred from homology"/>
<dbReference type="InterPro" id="IPR045116">
    <property type="entry name" value="Clp1/Grc3"/>
</dbReference>
<evidence type="ECO:0000256" key="7">
    <source>
        <dbReference type="ARBA" id="ARBA00022840"/>
    </source>
</evidence>
<evidence type="ECO:0000259" key="10">
    <source>
        <dbReference type="Pfam" id="PF16575"/>
    </source>
</evidence>
<accession>A0AAJ6VYE7</accession>
<keyword evidence="6" id="KW-0418">Kinase</keyword>
<comment type="subcellular location">
    <subcellularLocation>
        <location evidence="1">Nucleus</location>
        <location evidence="1">Nucleolus</location>
    </subcellularLocation>
</comment>
<feature type="domain" description="Clp1 P-loop" evidence="10">
    <location>
        <begin position="319"/>
        <end position="519"/>
    </location>
</feature>
<comment type="similarity">
    <text evidence="2">Belongs to the Clp1 family. NOL9/GRC3 subfamily.</text>
</comment>
<evidence type="ECO:0000256" key="6">
    <source>
        <dbReference type="ARBA" id="ARBA00022777"/>
    </source>
</evidence>